<evidence type="ECO:0000313" key="3">
    <source>
        <dbReference type="EMBL" id="CAB3987873.1"/>
    </source>
</evidence>
<dbReference type="AlphaFoldDB" id="A0A7D9DKG8"/>
<comment type="caution">
    <text evidence="3">The sequence shown here is derived from an EMBL/GenBank/DDBJ whole genome shotgun (WGS) entry which is preliminary data.</text>
</comment>
<dbReference type="PROSITE" id="PS50158">
    <property type="entry name" value="ZF_CCHC"/>
    <property type="match status" value="1"/>
</dbReference>
<feature type="region of interest" description="Disordered" evidence="2">
    <location>
        <begin position="389"/>
        <end position="408"/>
    </location>
</feature>
<feature type="coiled-coil region" evidence="1">
    <location>
        <begin position="86"/>
        <end position="124"/>
    </location>
</feature>
<dbReference type="GO" id="GO:0003676">
    <property type="term" value="F:nucleic acid binding"/>
    <property type="evidence" value="ECO:0007669"/>
    <property type="project" value="InterPro"/>
</dbReference>
<sequence length="466" mass="52724">MSTEDLETLQFELESLLYTKSEVELKEFAASIKLDKDISTKSKIAILKTIRKDIDERVNAEGEMSEKVAWFKDCIAKIKSHDQSQKVDQANELISLQKEIETLKEKQQSEMSDLLTKLAEVQTSSKNAETTNVTTGIKNTTKGCMKPDDSVNASFLRREFKISGQIGEPGQADKLTFVSLTHQIDSGLKRGYNENEIVDAVIRAISLHSSLRSYVETLKDLSLPKLRKILRVHYREKSASELYQTLATIFQDQKETPQQFLLRSLDLRNKVGFASKESDCEVQYDEPLIQKTFMKSFETGLRDDILAANLRPILRLPSLSDEELMKNVNELASHQAERQSKLACERRSAKVNACEVDGAEIKMRKNGGDNDKILAEIREIKSDLESLKKQGSNANANREVSSGGRKFPRETRYRGRGCLACKERKIGGTCQHCFACGEFGHIASECAKNLKAQGNEYRQPRRRDRV</sequence>
<dbReference type="InterPro" id="IPR001878">
    <property type="entry name" value="Znf_CCHC"/>
</dbReference>
<proteinExistence type="predicted"/>
<evidence type="ECO:0000256" key="2">
    <source>
        <dbReference type="SAM" id="MobiDB-lite"/>
    </source>
</evidence>
<feature type="compositionally biased region" description="Polar residues" evidence="2">
    <location>
        <begin position="389"/>
        <end position="400"/>
    </location>
</feature>
<gene>
    <name evidence="3" type="ORF">PACLA_8A008724</name>
</gene>
<keyword evidence="4" id="KW-1185">Reference proteome</keyword>
<evidence type="ECO:0000256" key="1">
    <source>
        <dbReference type="SAM" id="Coils"/>
    </source>
</evidence>
<protein>
    <submittedName>
        <fullName evidence="3">Retrovirus-related Pol poly from transposon</fullName>
    </submittedName>
</protein>
<reference evidence="3" key="1">
    <citation type="submission" date="2020-04" db="EMBL/GenBank/DDBJ databases">
        <authorList>
            <person name="Alioto T."/>
            <person name="Alioto T."/>
            <person name="Gomez Garrido J."/>
        </authorList>
    </citation>
    <scope>NUCLEOTIDE SEQUENCE</scope>
    <source>
        <strain evidence="3">A484AB</strain>
    </source>
</reference>
<name>A0A7D9DKG8_PARCT</name>
<dbReference type="OrthoDB" id="10068084at2759"/>
<dbReference type="EMBL" id="CACRXK020001246">
    <property type="protein sequence ID" value="CAB3987873.1"/>
    <property type="molecule type" value="Genomic_DNA"/>
</dbReference>
<evidence type="ECO:0000313" key="4">
    <source>
        <dbReference type="Proteomes" id="UP001152795"/>
    </source>
</evidence>
<dbReference type="GO" id="GO:0008270">
    <property type="term" value="F:zinc ion binding"/>
    <property type="evidence" value="ECO:0007669"/>
    <property type="project" value="InterPro"/>
</dbReference>
<dbReference type="Pfam" id="PF00098">
    <property type="entry name" value="zf-CCHC"/>
    <property type="match status" value="1"/>
</dbReference>
<keyword evidence="1" id="KW-0175">Coiled coil</keyword>
<dbReference type="SMART" id="SM00343">
    <property type="entry name" value="ZnF_C2HC"/>
    <property type="match status" value="1"/>
</dbReference>
<accession>A0A7D9DKG8</accession>
<dbReference type="Proteomes" id="UP001152795">
    <property type="component" value="Unassembled WGS sequence"/>
</dbReference>
<organism evidence="3 4">
    <name type="scientific">Paramuricea clavata</name>
    <name type="common">Red gorgonian</name>
    <name type="synonym">Violescent sea-whip</name>
    <dbReference type="NCBI Taxonomy" id="317549"/>
    <lineage>
        <taxon>Eukaryota</taxon>
        <taxon>Metazoa</taxon>
        <taxon>Cnidaria</taxon>
        <taxon>Anthozoa</taxon>
        <taxon>Octocorallia</taxon>
        <taxon>Malacalcyonacea</taxon>
        <taxon>Plexauridae</taxon>
        <taxon>Paramuricea</taxon>
    </lineage>
</organism>